<evidence type="ECO:0000256" key="1">
    <source>
        <dbReference type="ARBA" id="ARBA00022801"/>
    </source>
</evidence>
<proteinExistence type="predicted"/>
<dbReference type="PANTHER" id="PTHR48081:SF8">
    <property type="entry name" value="ALPHA_BETA HYDROLASE FOLD-3 DOMAIN-CONTAINING PROTEIN-RELATED"/>
    <property type="match status" value="1"/>
</dbReference>
<dbReference type="InterPro" id="IPR013094">
    <property type="entry name" value="AB_hydrolase_3"/>
</dbReference>
<dbReference type="EMBL" id="CAFBQU010000006">
    <property type="protein sequence ID" value="CAB5061478.1"/>
    <property type="molecule type" value="Genomic_DNA"/>
</dbReference>
<sequence length="293" mass="31463">MDSLGDKPFEEDTPQNARDIRNARTTPSTLPIFETKDIDAGGVPARLYKPNNNTNLPLLVYYHGGGWVLGNVDSHDGVCRALAMQSECAVLSVEYRLAPEFPFPIPLTDSVTATRWAYDNAASIGCDATRIAVGGDSAGGNFAAIIANMQVIPCVYQLLIYPVTDCQLGHPSHQENKDGPFLTHAGMKWFVKHYLSGDQGTTTDPRVSPLLDTDEVLAAAPPAFVITAEFDPLRDEGEAYAKRLAALGVAVSHVRWSSQFHGFVSLADFLDDGKAALAASAAALRSAFTPALQ</sequence>
<dbReference type="InterPro" id="IPR029058">
    <property type="entry name" value="AB_hydrolase_fold"/>
</dbReference>
<feature type="compositionally biased region" description="Basic and acidic residues" evidence="2">
    <location>
        <begin position="1"/>
        <end position="10"/>
    </location>
</feature>
<dbReference type="InterPro" id="IPR050300">
    <property type="entry name" value="GDXG_lipolytic_enzyme"/>
</dbReference>
<name>A0A6J7UB50_9ZZZZ</name>
<gene>
    <name evidence="4" type="ORF">UFOPK4098_00729</name>
    <name evidence="5" type="ORF">UFOPK4347_00384</name>
</gene>
<reference evidence="5" key="1">
    <citation type="submission" date="2020-05" db="EMBL/GenBank/DDBJ databases">
        <authorList>
            <person name="Chiriac C."/>
            <person name="Salcher M."/>
            <person name="Ghai R."/>
            <person name="Kavagutti S V."/>
        </authorList>
    </citation>
    <scope>NUCLEOTIDE SEQUENCE</scope>
</reference>
<dbReference type="EMBL" id="CAFBPN010000030">
    <property type="protein sequence ID" value="CAB5018692.1"/>
    <property type="molecule type" value="Genomic_DNA"/>
</dbReference>
<dbReference type="Gene3D" id="3.40.50.1820">
    <property type="entry name" value="alpha/beta hydrolase"/>
    <property type="match status" value="1"/>
</dbReference>
<dbReference type="SUPFAM" id="SSF53474">
    <property type="entry name" value="alpha/beta-Hydrolases"/>
    <property type="match status" value="1"/>
</dbReference>
<keyword evidence="1" id="KW-0378">Hydrolase</keyword>
<feature type="domain" description="Alpha/beta hydrolase fold-3" evidence="3">
    <location>
        <begin position="59"/>
        <end position="264"/>
    </location>
</feature>
<evidence type="ECO:0000256" key="2">
    <source>
        <dbReference type="SAM" id="MobiDB-lite"/>
    </source>
</evidence>
<accession>A0A6J7UB50</accession>
<protein>
    <submittedName>
        <fullName evidence="5">Unannotated protein</fullName>
    </submittedName>
</protein>
<feature type="region of interest" description="Disordered" evidence="2">
    <location>
        <begin position="1"/>
        <end position="26"/>
    </location>
</feature>
<dbReference type="GO" id="GO:0016787">
    <property type="term" value="F:hydrolase activity"/>
    <property type="evidence" value="ECO:0007669"/>
    <property type="project" value="UniProtKB-KW"/>
</dbReference>
<evidence type="ECO:0000313" key="4">
    <source>
        <dbReference type="EMBL" id="CAB5018692.1"/>
    </source>
</evidence>
<dbReference type="AlphaFoldDB" id="A0A6J7UB50"/>
<evidence type="ECO:0000313" key="5">
    <source>
        <dbReference type="EMBL" id="CAB5061478.1"/>
    </source>
</evidence>
<evidence type="ECO:0000259" key="3">
    <source>
        <dbReference type="Pfam" id="PF07859"/>
    </source>
</evidence>
<organism evidence="5">
    <name type="scientific">freshwater metagenome</name>
    <dbReference type="NCBI Taxonomy" id="449393"/>
    <lineage>
        <taxon>unclassified sequences</taxon>
        <taxon>metagenomes</taxon>
        <taxon>ecological metagenomes</taxon>
    </lineage>
</organism>
<dbReference type="PANTHER" id="PTHR48081">
    <property type="entry name" value="AB HYDROLASE SUPERFAMILY PROTEIN C4A8.06C"/>
    <property type="match status" value="1"/>
</dbReference>
<dbReference type="Pfam" id="PF07859">
    <property type="entry name" value="Abhydrolase_3"/>
    <property type="match status" value="1"/>
</dbReference>